<dbReference type="InterPro" id="IPR012337">
    <property type="entry name" value="RNaseH-like_sf"/>
</dbReference>
<feature type="compositionally biased region" description="Polar residues" evidence="1">
    <location>
        <begin position="152"/>
        <end position="173"/>
    </location>
</feature>
<dbReference type="GO" id="GO:0004523">
    <property type="term" value="F:RNA-DNA hybrid ribonuclease activity"/>
    <property type="evidence" value="ECO:0007669"/>
    <property type="project" value="InterPro"/>
</dbReference>
<name>A0A061EQ23_THECC</name>
<evidence type="ECO:0000259" key="3">
    <source>
        <dbReference type="PROSITE" id="PS50879"/>
    </source>
</evidence>
<dbReference type="Pfam" id="PF13456">
    <property type="entry name" value="RVT_3"/>
    <property type="match status" value="2"/>
</dbReference>
<feature type="domain" description="RNase H type-1" evidence="3">
    <location>
        <begin position="1375"/>
        <end position="1503"/>
    </location>
</feature>
<organism evidence="4 5">
    <name type="scientific">Theobroma cacao</name>
    <name type="common">Cacao</name>
    <name type="synonym">Cocoa</name>
    <dbReference type="NCBI Taxonomy" id="3641"/>
    <lineage>
        <taxon>Eukaryota</taxon>
        <taxon>Viridiplantae</taxon>
        <taxon>Streptophyta</taxon>
        <taxon>Embryophyta</taxon>
        <taxon>Tracheophyta</taxon>
        <taxon>Spermatophyta</taxon>
        <taxon>Magnoliopsida</taxon>
        <taxon>eudicotyledons</taxon>
        <taxon>Gunneridae</taxon>
        <taxon>Pentapetalae</taxon>
        <taxon>rosids</taxon>
        <taxon>malvids</taxon>
        <taxon>Malvales</taxon>
        <taxon>Malvaceae</taxon>
        <taxon>Byttnerioideae</taxon>
        <taxon>Theobroma</taxon>
    </lineage>
</organism>
<sequence length="1702" mass="195828">MEEQKNPEKQGQTEMNSGQSNAENVSSKQKIRQTGDNANMLQAEDRQPLSVDDFSAGKSNTRIECTQKPATVSQQLSADGGMRNVHDFENNATKESQNRVFEFDKKDKTLTARRNMHEASSSSMQELQPKQGERAASEEEKAETAAPKSALGSCTQPLQLLQGERTASGQSHSHACDDKTNEEKGHDMDQLIAGNEHLITVRQHKLQKKAKPILSKLVPSFNVDVDDGSTALLFEKTNDDDGNQLKPAKEVTNEDNSAKYLKSLPSEPGKCLLNKQPDSCPSFAEACHSSEFQIFVGHPRVHRRRKSDSSLPTSNYWNSIHPTDPLECLHLKLSLPWLLHPLSATFVYAKCTRQERLELWNCLRSLSSDMQGPWMVDGDFNTIVSCAERLNGASPHEGSMEDFAATLLDCGLIDAGFEGNSYTWTNNHMFQRLDRVVYNPEWVHFFSSTRVQHLNRDGSDHCPLLISCATASQKGPSTFRFLHAWTKHHDFLPFVERSWQVPLNSSGLTAFWTKQQRLKRDLKWWNKQIFGDIFEKLKLAEIEAEKREMDFQQDLSLIIRNLMHKAYAKLNRQLSIEELYWQQKSGVKWLVEGERNTKFFHLRMRKKRVRNNIFRIQDSKGNVYEDPLYIQNSAVEFFQKLLRAEQCDISRFDFSLIPRTISITDNDFLYAAPSLKEIKEVVFNNDKDSVASPDGFSSLFYQHCWDIIKQDLLEAVLDFFKGTPMPQVTKLLANRLSKILPSIISENQSGFINGRLISDNILLAQELVGKLDTKARGGNVALKLDMAKAYDRLNWDFLYLMLKQFGFNDRWISMIKACISNCWFSLLINGSLVGYFKSERGLRQGDSISPLLFILAADYLSRGINQLFSHHKSLHYLSGCFMPISRLAFADDIVIFTNGCRPALQKILVFLQEYEKMFGQQVNHQKSCFITANGCSMTRRQIIAHTTGFQHKILPIIYLGAPLHKVPKKVALFDSLITKIRDRISGWENKTLSPGGRITLLRSVLSSLPMYLLQVLKPPMVVIEKIERLFNSFLWGDSTNGKRIHWVAWHKLTFPCSEGGLDIRRLIDMFDAFSMKLWWRFQTCDGLWTNFLRTKYCMGQIPHYVQPKLHDSQVWKRMVKSREVAIQNTRWRIGKGNLFFWYDCWMGDQPLIPFDRSQDDIAYWALTSNGEFSTWSAWEALRLRQSPNVLCSLFWHKSIPLSISFFLWRVFHNWIPVDLRLKDKGFHLASKCACCNSEETLIHVLWDNPVAKQVWNFFANFFQIYVSNPQNVSQILWAWYFSGDYVRKGHIRTLIPLFICWFLWLERNDAKQRHLGMYSDRVVWKIMKLLRQLQDGYVLKNWQWKGDMDIAAMWGFNFSPKIQATPQIFHWVKLVSGEHKLNVDGSSRQNQSAAIGGLLRDHTGTLVFGFSENIGPSNSLQAELRALLRGLLLCKERNIEKLWIEMDALVAIQMIQQSQKGSHDIQYLLASIRKCLSFFSFRISHIFREGNQVADFLSNKGHTQQNLLVFSEAEGELHAHWGLRYEQDSHGHPKIIYWSRPLMGEFKLNVDGCSKEAFQNAASGGVPRDHTSTMIFGFSENFGPYNSTQAELMALHRGLLLCNEYNISRVWIEIDAKAIVQMLHEGHKGYSRTQYLLSFICQCLSGISYRISHIHRESNQAADYLSNQGHTHQSLQVFSKAEGELRGMIRLDKSNLPYVRFK</sequence>
<gene>
    <name evidence="4" type="ORF">TCM_021518</name>
</gene>
<keyword evidence="5" id="KW-1185">Reference proteome</keyword>
<dbReference type="EMBL" id="CM001882">
    <property type="protein sequence ID" value="EOY06956.1"/>
    <property type="molecule type" value="Genomic_DNA"/>
</dbReference>
<dbReference type="Proteomes" id="UP000026915">
    <property type="component" value="Chromosome 4"/>
</dbReference>
<dbReference type="InterPro" id="IPR043502">
    <property type="entry name" value="DNA/RNA_pol_sf"/>
</dbReference>
<dbReference type="InterPro" id="IPR000477">
    <property type="entry name" value="RT_dom"/>
</dbReference>
<dbReference type="Gene3D" id="3.60.10.10">
    <property type="entry name" value="Endonuclease/exonuclease/phosphatase"/>
    <property type="match status" value="1"/>
</dbReference>
<reference evidence="4 5" key="1">
    <citation type="journal article" date="2013" name="Genome Biol.">
        <title>The genome sequence of the most widely cultivated cacao type and its use to identify candidate genes regulating pod color.</title>
        <authorList>
            <person name="Motamayor J.C."/>
            <person name="Mockaitis K."/>
            <person name="Schmutz J."/>
            <person name="Haiminen N."/>
            <person name="Iii D.L."/>
            <person name="Cornejo O."/>
            <person name="Findley S.D."/>
            <person name="Zheng P."/>
            <person name="Utro F."/>
            <person name="Royaert S."/>
            <person name="Saski C."/>
            <person name="Jenkins J."/>
            <person name="Podicheti R."/>
            <person name="Zhao M."/>
            <person name="Scheffler B.E."/>
            <person name="Stack J.C."/>
            <person name="Feltus F.A."/>
            <person name="Mustiga G.M."/>
            <person name="Amores F."/>
            <person name="Phillips W."/>
            <person name="Marelli J.P."/>
            <person name="May G.D."/>
            <person name="Shapiro H."/>
            <person name="Ma J."/>
            <person name="Bustamante C.D."/>
            <person name="Schnell R.J."/>
            <person name="Main D."/>
            <person name="Gilbert D."/>
            <person name="Parida L."/>
            <person name="Kuhn D.N."/>
        </authorList>
    </citation>
    <scope>NUCLEOTIDE SEQUENCE [LARGE SCALE GENOMIC DNA]</scope>
    <source>
        <strain evidence="5">cv. Matina 1-6</strain>
    </source>
</reference>
<feature type="compositionally biased region" description="Basic and acidic residues" evidence="1">
    <location>
        <begin position="174"/>
        <end position="183"/>
    </location>
</feature>
<evidence type="ECO:0000313" key="5">
    <source>
        <dbReference type="Proteomes" id="UP000026915"/>
    </source>
</evidence>
<feature type="region of interest" description="Disordered" evidence="1">
    <location>
        <begin position="1"/>
        <end position="183"/>
    </location>
</feature>
<feature type="domain" description="Reverse transcriptase" evidence="2">
    <location>
        <begin position="713"/>
        <end position="963"/>
    </location>
</feature>
<feature type="compositionally biased region" description="Polar residues" evidence="1">
    <location>
        <begin position="9"/>
        <end position="40"/>
    </location>
</feature>
<proteinExistence type="predicted"/>
<evidence type="ECO:0000259" key="2">
    <source>
        <dbReference type="PROSITE" id="PS50878"/>
    </source>
</evidence>
<dbReference type="InterPro" id="IPR002156">
    <property type="entry name" value="RNaseH_domain"/>
</dbReference>
<feature type="compositionally biased region" description="Polar residues" evidence="1">
    <location>
        <begin position="90"/>
        <end position="99"/>
    </location>
</feature>
<dbReference type="PANTHER" id="PTHR33116:SF80">
    <property type="entry name" value="REVERSE TRANSCRIPTASE ZINC-BINDING DOMAIN-CONTAINING PROTEIN"/>
    <property type="match status" value="1"/>
</dbReference>
<dbReference type="PROSITE" id="PS50879">
    <property type="entry name" value="RNASE_H_1"/>
    <property type="match status" value="1"/>
</dbReference>
<dbReference type="InterPro" id="IPR036691">
    <property type="entry name" value="Endo/exonu/phosph_ase_sf"/>
</dbReference>
<evidence type="ECO:0008006" key="6">
    <source>
        <dbReference type="Google" id="ProtNLM"/>
    </source>
</evidence>
<dbReference type="HOGENOM" id="CLU_001916_0_0_1"/>
<feature type="compositionally biased region" description="Basic and acidic residues" evidence="1">
    <location>
        <begin position="131"/>
        <end position="143"/>
    </location>
</feature>
<evidence type="ECO:0000313" key="4">
    <source>
        <dbReference type="EMBL" id="EOY06956.1"/>
    </source>
</evidence>
<feature type="compositionally biased region" description="Polar residues" evidence="1">
    <location>
        <begin position="118"/>
        <end position="128"/>
    </location>
</feature>
<dbReference type="SUPFAM" id="SSF56219">
    <property type="entry name" value="DNase I-like"/>
    <property type="match status" value="1"/>
</dbReference>
<feature type="compositionally biased region" description="Basic and acidic residues" evidence="1">
    <location>
        <begin position="101"/>
        <end position="110"/>
    </location>
</feature>
<accession>A0A061EQ23</accession>
<dbReference type="InterPro" id="IPR036397">
    <property type="entry name" value="RNaseH_sf"/>
</dbReference>
<dbReference type="InterPro" id="IPR044730">
    <property type="entry name" value="RNase_H-like_dom_plant"/>
</dbReference>
<dbReference type="SUPFAM" id="SSF56672">
    <property type="entry name" value="DNA/RNA polymerases"/>
    <property type="match status" value="1"/>
</dbReference>
<dbReference type="OMA" id="SHIHRES"/>
<dbReference type="PANTHER" id="PTHR33116">
    <property type="entry name" value="REVERSE TRANSCRIPTASE ZINC-BINDING DOMAIN-CONTAINING PROTEIN-RELATED-RELATED"/>
    <property type="match status" value="1"/>
</dbReference>
<dbReference type="CDD" id="cd01650">
    <property type="entry name" value="RT_nLTR_like"/>
    <property type="match status" value="1"/>
</dbReference>
<evidence type="ECO:0000256" key="1">
    <source>
        <dbReference type="SAM" id="MobiDB-lite"/>
    </source>
</evidence>
<protein>
    <recommendedName>
        <fullName evidence="6">Reverse transcriptase domain-containing protein</fullName>
    </recommendedName>
</protein>
<dbReference type="Pfam" id="PF00078">
    <property type="entry name" value="RVT_1"/>
    <property type="match status" value="1"/>
</dbReference>
<dbReference type="GO" id="GO:0003676">
    <property type="term" value="F:nucleic acid binding"/>
    <property type="evidence" value="ECO:0007669"/>
    <property type="project" value="InterPro"/>
</dbReference>
<dbReference type="InterPro" id="IPR026960">
    <property type="entry name" value="RVT-Znf"/>
</dbReference>
<dbReference type="Pfam" id="PF13966">
    <property type="entry name" value="zf-RVT"/>
    <property type="match status" value="1"/>
</dbReference>
<dbReference type="InParanoid" id="A0A061EQ23"/>
<dbReference type="SUPFAM" id="SSF53098">
    <property type="entry name" value="Ribonuclease H-like"/>
    <property type="match status" value="2"/>
</dbReference>
<dbReference type="Gene3D" id="3.30.420.10">
    <property type="entry name" value="Ribonuclease H-like superfamily/Ribonuclease H"/>
    <property type="match status" value="2"/>
</dbReference>
<dbReference type="PROSITE" id="PS50878">
    <property type="entry name" value="RT_POL"/>
    <property type="match status" value="1"/>
</dbReference>
<dbReference type="CDD" id="cd06222">
    <property type="entry name" value="RNase_H_like"/>
    <property type="match status" value="2"/>
</dbReference>
<feature type="compositionally biased region" description="Polar residues" evidence="1">
    <location>
        <begin position="57"/>
        <end position="77"/>
    </location>
</feature>
<dbReference type="Gramene" id="EOY06956">
    <property type="protein sequence ID" value="EOY06956"/>
    <property type="gene ID" value="TCM_021518"/>
</dbReference>
<dbReference type="eggNOG" id="KOG1075">
    <property type="taxonomic scope" value="Eukaryota"/>
</dbReference>